<reference evidence="5" key="1">
    <citation type="submission" date="2025-08" db="UniProtKB">
        <authorList>
            <consortium name="RefSeq"/>
        </authorList>
    </citation>
    <scope>IDENTIFICATION</scope>
</reference>
<feature type="compositionally biased region" description="Low complexity" evidence="3">
    <location>
        <begin position="1896"/>
        <end position="1910"/>
    </location>
</feature>
<accession>A0AAJ6YQZ6</accession>
<evidence type="ECO:0000256" key="1">
    <source>
        <dbReference type="ARBA" id="ARBA00004123"/>
    </source>
</evidence>
<dbReference type="GeneID" id="105365983"/>
<dbReference type="GO" id="GO:0031491">
    <property type="term" value="F:nucleosome binding"/>
    <property type="evidence" value="ECO:0007669"/>
    <property type="project" value="TreeGrafter"/>
</dbReference>
<dbReference type="GO" id="GO:0005634">
    <property type="term" value="C:nucleus"/>
    <property type="evidence" value="ECO:0007669"/>
    <property type="project" value="UniProtKB-SubCell"/>
</dbReference>
<feature type="compositionally biased region" description="Basic and acidic residues" evidence="3">
    <location>
        <begin position="1513"/>
        <end position="1535"/>
    </location>
</feature>
<proteinExistence type="predicted"/>
<feature type="region of interest" description="Disordered" evidence="3">
    <location>
        <begin position="1513"/>
        <end position="1590"/>
    </location>
</feature>
<dbReference type="RefSeq" id="XP_011502585.1">
    <property type="nucleotide sequence ID" value="XM_011504283.1"/>
</dbReference>
<name>A0AAJ6YQZ6_9HYME</name>
<feature type="compositionally biased region" description="Low complexity" evidence="3">
    <location>
        <begin position="1541"/>
        <end position="1565"/>
    </location>
</feature>
<dbReference type="PANTHER" id="PTHR15502">
    <property type="entry name" value="CALCINEURIN-BINDING PROTEIN CABIN 1-RELATED"/>
    <property type="match status" value="1"/>
</dbReference>
<feature type="region of interest" description="Disordered" evidence="3">
    <location>
        <begin position="1881"/>
        <end position="1913"/>
    </location>
</feature>
<evidence type="ECO:0000256" key="3">
    <source>
        <dbReference type="SAM" id="MobiDB-lite"/>
    </source>
</evidence>
<keyword evidence="4" id="KW-1185">Reference proteome</keyword>
<dbReference type="InterPro" id="IPR019734">
    <property type="entry name" value="TPR_rpt"/>
</dbReference>
<dbReference type="GO" id="GO:0006325">
    <property type="term" value="P:chromatin organization"/>
    <property type="evidence" value="ECO:0007669"/>
    <property type="project" value="InterPro"/>
</dbReference>
<gene>
    <name evidence="5" type="primary">LOC105365983</name>
</gene>
<evidence type="ECO:0000313" key="5">
    <source>
        <dbReference type="RefSeq" id="XP_011502585.1"/>
    </source>
</evidence>
<dbReference type="Gene3D" id="1.25.40.10">
    <property type="entry name" value="Tetratricopeptide repeat domain"/>
    <property type="match status" value="1"/>
</dbReference>
<evidence type="ECO:0000313" key="4">
    <source>
        <dbReference type="Proteomes" id="UP000695007"/>
    </source>
</evidence>
<dbReference type="PANTHER" id="PTHR15502:SF7">
    <property type="entry name" value="CALCINEURIN-BINDING PROTEIN CABIN-1"/>
    <property type="match status" value="1"/>
</dbReference>
<protein>
    <submittedName>
        <fullName evidence="5">Calcineurin-binding protein cabin-1-like</fullName>
    </submittedName>
</protein>
<sequence>MMKIIALNEVITHENEDELTNALTKEAQEQVALNEYNRALELLITNKKNEALNVLIELLNTDLLDKVNKPQVMDGRSRPMLSLKYSCFKNIASIQAELQNYHEALYNYWEAANLDDSDVVLWYRIGIMATKISNLDLACFAYKYGLKRNKNHWPSLDNIITVLYAIPDYMNCLLYISMALERDPTYIKGLAFRQKIFNDIKIYNSDWVQDPLFDTKYDKVEGNLLLNKATELKQKWMKSSKIEFSKPPIDMSLRRALSQYSWLELGKSLVDMHRCIIDNNLNFISHVTLNVSKWYEPKISDNTSTICTELYSTNKIPGQAICNNIESNSKFYKNEILIKENSVSPMDIMFNVKKLDSDINASQSSDFNNKQFENDELTVKDKKGKSQKVKKRRRSSLCFLTQWAWSNSNIKRSSRVRTSGRKEYERDGVLLEETFKRIFPSSLLPDNTTFTKKELLKNNDDSMDTIDLCTFIANKESTFVDETKNIECSKSAGPTNEDQLKYFGTEQENIDVNEFINKHTGQSNILTIIIKFLDFLCTKWNFEWPEELPELYIQSYFCMRKHIQYSSPFIENVDECMLKLDAEKTLLFCELYTDKWLSSKPCILSACSLNRLGIGILSEDLGYIMFCNTKNEMYNEKPIDFLLRSLWLKANIFLYQGDTEIALKTLELLLCHMQRIQTDVCKPFLKLANCKYNSTINIKNVQKMLTFIQRGKKFCKIKYLYHEKQYEELSYILKETFHFSKHTNNFLLCKEVPVDRVEHLKILLDTLWQLRQHEDCYVWAEACLHESWYNYLHTINSCANEDERNKWTRSVLFALEKLEACVIEVSTFIVRYLSESRRTRLVQNLVHIVCHQLDVLDNTPSMQIESVSPWIILHFILQHEEDKQRAKSVSTLKYKMHNSIHSDEEDDEDFPASVTILLKAHEFLGRHGWCCICEGKLLLFILKFIIPRLQFPLYATIKRKLKESVEQIIYCLYGHPSKFNTGSRSKPKYIEEHIKTTINLSWETCQLLFEFYKPDVLPSFESKRVDSINLDTVLLFKKICLHIPVDSDPTKIADEMSSYLLGTKDKLPSVKKSLPNHISYIYYLIADHYFKAASNQSWSSAAKYYIFDLCLHPRELNSWAGLAMSTSTLMETWLNNFQPNINEEKYLAKAKIAQRSYQHAIELVPSHLTIWTEFGNFLYTVHSFCSRLLKQESDSLNMKRFRILETKKEEMLDEAKDCFASANNIYTACQGMDEQDERWLYQYMLAKIAEKKNQDPPIFLKHYSKASDLLCENNAEYPKRINHKNPQNLSIEALEVYYRIHASILKYLDQHEGKPLKTSIATVLENNLKHCMQNPFMKYDSIFKSISKEGNNVINQTNITIRKQSFNVKDDELISYYAKPTIININKSDLRKRYNDELITISDVKKLKLSSMSHLQLMQDVVALIDDLITKVCDKVSPKESQKEQNPVSKSDLNDSFSSIVITSPKNSIIQYFMDNSLKEEIKLNEEKSILIIDDTDKNKCETKWFQNEDLHTGNSRKSEKLDDKKKNIKIERALSRRSSQESTTTTQTSTSETNNSTSSSSDDSSTTDDSSDTSSSTDSDSDSIDSNLDRKKKESVNEYTYLTEEDNIKLIEYCLSGLEQCILRFPEHYKSIYRLAYFFFYNKIFKNILKCKQLLLGTYECQFYKNQTIQGLFAERKNTNFFNGIWRIPINEIDRPGSFASHMSRCVVLLMQVLKETGDGRMLIELCIQLRKIPDPDKKYLRDSEREQLSGQALTLCLQCFRNKIKTMSIESTSMEHCNNRIEDQMQVLLDIYHVYQNIKNIQEYEVLEIPKVRKLLEDGYVLYIGNPNIHGNIFELAKECCRQKIRVNKTGPSLIDPNAHAQPFGDIILPSPITNSPASSNMSFVSNNRKSQKSPSISGRPRGRPPGIQKFPQLINSDSLLIKNEYSSNHSSTNTTYVSNTNTLSSNSYYINPFLEPNILAAMFGPSFNANIIDSAMNYFNQAGTYQDIIHRYQDNVNTIPHLKSSYNKKNSGNFSKMYVENHLPVTDSNLNIEKEKPDISITPVTNIIRRKPKSVKLAAHDTQHEVSDMSLQIPKSVKITPCSRLPLFKTTHNQHVSQLESDHQMSLIANSLSSGNSVSRNCITVPQSTHTTVPRFGINTSASQPGTSLQHKLLSKKHGQHPYQLVGIHKPKPTKNSLPSNHSNPIKSVSTPYKTTNSSIASFDPTTLHSTKCIKLHPCLEKSINTNVAEVPILTNSFKNTIKDSNTLSTLSQLQQHSHLEIIPQINHVKQDINAINNPRRSIEMENPCSTISLFSTESVSVYEMSKCKIHNTP</sequence>
<dbReference type="InterPro" id="IPR033053">
    <property type="entry name" value="Hir3/CABIN1"/>
</dbReference>
<organism evidence="4 5">
    <name type="scientific">Ceratosolen solmsi marchali</name>
    <dbReference type="NCBI Taxonomy" id="326594"/>
    <lineage>
        <taxon>Eukaryota</taxon>
        <taxon>Metazoa</taxon>
        <taxon>Ecdysozoa</taxon>
        <taxon>Arthropoda</taxon>
        <taxon>Hexapoda</taxon>
        <taxon>Insecta</taxon>
        <taxon>Pterygota</taxon>
        <taxon>Neoptera</taxon>
        <taxon>Endopterygota</taxon>
        <taxon>Hymenoptera</taxon>
        <taxon>Apocrita</taxon>
        <taxon>Proctotrupomorpha</taxon>
        <taxon>Chalcidoidea</taxon>
        <taxon>Agaonidae</taxon>
        <taxon>Agaoninae</taxon>
        <taxon>Ceratosolen</taxon>
    </lineage>
</organism>
<dbReference type="SMART" id="SM00028">
    <property type="entry name" value="TPR"/>
    <property type="match status" value="3"/>
</dbReference>
<feature type="compositionally biased region" description="Polar residues" evidence="3">
    <location>
        <begin position="1881"/>
        <end position="1891"/>
    </location>
</feature>
<dbReference type="KEGG" id="csol:105365983"/>
<comment type="subcellular location">
    <subcellularLocation>
        <location evidence="1">Nucleus</location>
    </subcellularLocation>
</comment>
<dbReference type="SUPFAM" id="SSF48452">
    <property type="entry name" value="TPR-like"/>
    <property type="match status" value="1"/>
</dbReference>
<dbReference type="InterPro" id="IPR011990">
    <property type="entry name" value="TPR-like_helical_dom_sf"/>
</dbReference>
<evidence type="ECO:0000256" key="2">
    <source>
        <dbReference type="ARBA" id="ARBA00023242"/>
    </source>
</evidence>
<dbReference type="Proteomes" id="UP000695007">
    <property type="component" value="Unplaced"/>
</dbReference>
<keyword evidence="2" id="KW-0539">Nucleus</keyword>
<feature type="non-terminal residue" evidence="5">
    <location>
        <position position="2317"/>
    </location>
</feature>